<evidence type="ECO:0000313" key="2">
    <source>
        <dbReference type="EMBL" id="GAA2231063.1"/>
    </source>
</evidence>
<dbReference type="RefSeq" id="WP_234750169.1">
    <property type="nucleotide sequence ID" value="NZ_BAAART010000055.1"/>
</dbReference>
<dbReference type="Proteomes" id="UP001501474">
    <property type="component" value="Unassembled WGS sequence"/>
</dbReference>
<reference evidence="2 3" key="1">
    <citation type="journal article" date="2019" name="Int. J. Syst. Evol. Microbiol.">
        <title>The Global Catalogue of Microorganisms (GCM) 10K type strain sequencing project: providing services to taxonomists for standard genome sequencing and annotation.</title>
        <authorList>
            <consortium name="The Broad Institute Genomics Platform"/>
            <consortium name="The Broad Institute Genome Sequencing Center for Infectious Disease"/>
            <person name="Wu L."/>
            <person name="Ma J."/>
        </authorList>
    </citation>
    <scope>NUCLEOTIDE SEQUENCE [LARGE SCALE GENOMIC DNA]</scope>
    <source>
        <strain evidence="2 3">JCM 3053</strain>
    </source>
</reference>
<dbReference type="EMBL" id="BAAART010000055">
    <property type="protein sequence ID" value="GAA2231063.1"/>
    <property type="molecule type" value="Genomic_DNA"/>
</dbReference>
<keyword evidence="3" id="KW-1185">Reference proteome</keyword>
<dbReference type="InterPro" id="IPR040841">
    <property type="entry name" value="Luciferase_dom"/>
</dbReference>
<name>A0ABN3DH22_9ACTN</name>
<evidence type="ECO:0000259" key="1">
    <source>
        <dbReference type="Pfam" id="PF17648"/>
    </source>
</evidence>
<comment type="caution">
    <text evidence="2">The sequence shown here is derived from an EMBL/GenBank/DDBJ whole genome shotgun (WGS) entry which is preliminary data.</text>
</comment>
<sequence>MTTASRALAQLAAWPDLTEARPSCGTGRALRSATAEIAHFHSGRLVDLHLSTRMIQHFENHLSHSSAIRLVPGSHWATLSLECDSDIDLLMTLVSVALQAHQGRPDHDAAPPPPCNGHFGVVLAPERAGDG</sequence>
<evidence type="ECO:0000313" key="3">
    <source>
        <dbReference type="Proteomes" id="UP001501474"/>
    </source>
</evidence>
<protein>
    <submittedName>
        <fullName evidence="2">DUF5519 family protein</fullName>
    </submittedName>
</protein>
<dbReference type="Pfam" id="PF17648">
    <property type="entry name" value="Luciferase"/>
    <property type="match status" value="1"/>
</dbReference>
<gene>
    <name evidence="2" type="ORF">GCM10010104_26040</name>
</gene>
<feature type="domain" description="Luciferase" evidence="1">
    <location>
        <begin position="35"/>
        <end position="97"/>
    </location>
</feature>
<organism evidence="2 3">
    <name type="scientific">Streptomyces indiaensis</name>
    <dbReference type="NCBI Taxonomy" id="284033"/>
    <lineage>
        <taxon>Bacteria</taxon>
        <taxon>Bacillati</taxon>
        <taxon>Actinomycetota</taxon>
        <taxon>Actinomycetes</taxon>
        <taxon>Kitasatosporales</taxon>
        <taxon>Streptomycetaceae</taxon>
        <taxon>Streptomyces</taxon>
    </lineage>
</organism>
<proteinExistence type="predicted"/>
<accession>A0ABN3DH22</accession>